<evidence type="ECO:0000313" key="1">
    <source>
        <dbReference type="EMBL" id="KAK6995926.1"/>
    </source>
</evidence>
<gene>
    <name evidence="1" type="ORF">R3P38DRAFT_3073367</name>
</gene>
<evidence type="ECO:0000313" key="2">
    <source>
        <dbReference type="Proteomes" id="UP001362999"/>
    </source>
</evidence>
<accession>A0AAV9ZZ17</accession>
<proteinExistence type="predicted"/>
<organism evidence="1 2">
    <name type="scientific">Favolaschia claudopus</name>
    <dbReference type="NCBI Taxonomy" id="2862362"/>
    <lineage>
        <taxon>Eukaryota</taxon>
        <taxon>Fungi</taxon>
        <taxon>Dikarya</taxon>
        <taxon>Basidiomycota</taxon>
        <taxon>Agaricomycotina</taxon>
        <taxon>Agaricomycetes</taxon>
        <taxon>Agaricomycetidae</taxon>
        <taxon>Agaricales</taxon>
        <taxon>Marasmiineae</taxon>
        <taxon>Mycenaceae</taxon>
        <taxon>Favolaschia</taxon>
    </lineage>
</organism>
<dbReference type="AlphaFoldDB" id="A0AAV9ZZ17"/>
<name>A0AAV9ZZ17_9AGAR</name>
<reference evidence="1 2" key="1">
    <citation type="journal article" date="2024" name="J Genomics">
        <title>Draft genome sequencing and assembly of Favolaschia claudopus CIRM-BRFM 2984 isolated from oak limbs.</title>
        <authorList>
            <person name="Navarro D."/>
            <person name="Drula E."/>
            <person name="Chaduli D."/>
            <person name="Cazenave R."/>
            <person name="Ahrendt S."/>
            <person name="Wang J."/>
            <person name="Lipzen A."/>
            <person name="Daum C."/>
            <person name="Barry K."/>
            <person name="Grigoriev I.V."/>
            <person name="Favel A."/>
            <person name="Rosso M.N."/>
            <person name="Martin F."/>
        </authorList>
    </citation>
    <scope>NUCLEOTIDE SEQUENCE [LARGE SCALE GENOMIC DNA]</scope>
    <source>
        <strain evidence="1 2">CIRM-BRFM 2984</strain>
    </source>
</reference>
<sequence>MEVYTHGGKGSLVPTAFSLFAGDVSIVNSFDVTVSYRIALLSTAPRRLIAEAWGMGFRFGAFVILGSAASSRDLPPSPTSSCATPCVCLAFTVPAWPRRHLPTSSIYAAVDRPIACVSRRRCGVNCTPRTPSCRLWIACVLKTDSDGMADVRGIPVGLLRELSEGPPCVYHRKCVWMSEGSVAHAAASPLAQCHHSSIPCSVP</sequence>
<dbReference type="EMBL" id="JAWWNJ010000100">
    <property type="protein sequence ID" value="KAK6995926.1"/>
    <property type="molecule type" value="Genomic_DNA"/>
</dbReference>
<comment type="caution">
    <text evidence="1">The sequence shown here is derived from an EMBL/GenBank/DDBJ whole genome shotgun (WGS) entry which is preliminary data.</text>
</comment>
<protein>
    <submittedName>
        <fullName evidence="1">Uncharacterized protein</fullName>
    </submittedName>
</protein>
<keyword evidence="2" id="KW-1185">Reference proteome</keyword>
<dbReference type="Proteomes" id="UP001362999">
    <property type="component" value="Unassembled WGS sequence"/>
</dbReference>